<sequence>MLITTTTTATEEASYLTRSESSDNNEIPRQASQCLPLVLPWGRTPIRLGTTFHSRLQSTENPWSDETPFVLSDIHIIPKELYFEYGTNSTFKKVSTSRISETGDHLSLGFGVGVGLPFVASLSVKGTFDQHIQENKDSDKISIHSSCRAGTVELQRQPRLTKEAIIEIKYGGGYEGLCKRYGDYYVAGYRLGGDTGILMSASGHTREQIDRYGIKATVTVLFVSASKTWTKDFRTFTQGRQCKLLGYDTIDSMTWKRASASGDDVVGLAKEAIAWEAYNPAKDANTLRADADAIITRSENMLERVCSILDRHGYRNGESLTFVQCEELVKEGIVVELLLESMSRLRDVIRWRLETDVI</sequence>
<dbReference type="GeneID" id="54354474"/>
<reference evidence="2" key="1">
    <citation type="journal article" date="2020" name="Stud. Mycol.">
        <title>101 Dothideomycetes genomes: a test case for predicting lifestyles and emergence of pathogens.</title>
        <authorList>
            <person name="Haridas S."/>
            <person name="Albert R."/>
            <person name="Binder M."/>
            <person name="Bloem J."/>
            <person name="Labutti K."/>
            <person name="Salamov A."/>
            <person name="Andreopoulos B."/>
            <person name="Baker S."/>
            <person name="Barry K."/>
            <person name="Bills G."/>
            <person name="Bluhm B."/>
            <person name="Cannon C."/>
            <person name="Castanera R."/>
            <person name="Culley D."/>
            <person name="Daum C."/>
            <person name="Ezra D."/>
            <person name="Gonzalez J."/>
            <person name="Henrissat B."/>
            <person name="Kuo A."/>
            <person name="Liang C."/>
            <person name="Lipzen A."/>
            <person name="Lutzoni F."/>
            <person name="Magnuson J."/>
            <person name="Mondo S."/>
            <person name="Nolan M."/>
            <person name="Ohm R."/>
            <person name="Pangilinan J."/>
            <person name="Park H.-J."/>
            <person name="Ramirez L."/>
            <person name="Alfaro M."/>
            <person name="Sun H."/>
            <person name="Tritt A."/>
            <person name="Yoshinaga Y."/>
            <person name="Zwiers L.-H."/>
            <person name="Turgeon B."/>
            <person name="Goodwin S."/>
            <person name="Spatafora J."/>
            <person name="Crous P."/>
            <person name="Grigoriev I."/>
        </authorList>
    </citation>
    <scope>NUCLEOTIDE SEQUENCE</scope>
    <source>
        <strain evidence="2">CBS 183.55</strain>
    </source>
</reference>
<proteinExistence type="predicted"/>
<protein>
    <submittedName>
        <fullName evidence="2">Uncharacterized protein</fullName>
    </submittedName>
</protein>
<feature type="compositionally biased region" description="Low complexity" evidence="1">
    <location>
        <begin position="1"/>
        <end position="13"/>
    </location>
</feature>
<dbReference type="AlphaFoldDB" id="A0A6A5RC12"/>
<evidence type="ECO:0000313" key="3">
    <source>
        <dbReference type="Proteomes" id="UP000800082"/>
    </source>
</evidence>
<feature type="region of interest" description="Disordered" evidence="1">
    <location>
        <begin position="1"/>
        <end position="27"/>
    </location>
</feature>
<evidence type="ECO:0000256" key="1">
    <source>
        <dbReference type="SAM" id="MobiDB-lite"/>
    </source>
</evidence>
<organism evidence="2 3">
    <name type="scientific">Didymella exigua CBS 183.55</name>
    <dbReference type="NCBI Taxonomy" id="1150837"/>
    <lineage>
        <taxon>Eukaryota</taxon>
        <taxon>Fungi</taxon>
        <taxon>Dikarya</taxon>
        <taxon>Ascomycota</taxon>
        <taxon>Pezizomycotina</taxon>
        <taxon>Dothideomycetes</taxon>
        <taxon>Pleosporomycetidae</taxon>
        <taxon>Pleosporales</taxon>
        <taxon>Pleosporineae</taxon>
        <taxon>Didymellaceae</taxon>
        <taxon>Didymella</taxon>
    </lineage>
</organism>
<dbReference type="RefSeq" id="XP_033445072.1">
    <property type="nucleotide sequence ID" value="XM_033596807.1"/>
</dbReference>
<evidence type="ECO:0000313" key="2">
    <source>
        <dbReference type="EMBL" id="KAF1924820.1"/>
    </source>
</evidence>
<name>A0A6A5RC12_9PLEO</name>
<dbReference type="OrthoDB" id="4457531at2759"/>
<dbReference type="EMBL" id="ML978990">
    <property type="protein sequence ID" value="KAF1924820.1"/>
    <property type="molecule type" value="Genomic_DNA"/>
</dbReference>
<accession>A0A6A5RC12</accession>
<feature type="compositionally biased region" description="Polar residues" evidence="1">
    <location>
        <begin position="16"/>
        <end position="27"/>
    </location>
</feature>
<gene>
    <name evidence="2" type="ORF">M421DRAFT_71625</name>
</gene>
<keyword evidence="3" id="KW-1185">Reference proteome</keyword>
<dbReference type="Proteomes" id="UP000800082">
    <property type="component" value="Unassembled WGS sequence"/>
</dbReference>